<comment type="similarity">
    <text evidence="2 4">Belongs to the terpene synthase family.</text>
</comment>
<sequence length="342" mass="38765">MISLHALANFILPAQSTSLELFDQSGKPGQKSYRPSDPPSAAQFTAKIHPREQEVSTEVNSFFLDHWPFENAKARKKFVAAGFPQVTCFYYPTALDDRISFACRLLTLLFLIDDLLENMSFEEGSSYNERLILLSKGDSLPDRSLPVEWITYDLWNDMKACDESLANEILEPVFTFMRAQTDKTRLQIKELGHYLKYREKDVGKALLSALMRFSMSLHLSSEDLNSVEDIELNCSRHISVVNDIYSWEKELKASQVGHKEGSALCSSVSVLASETSLDYSASKRILWTMCREWELLHSKLVNSRLSSAGPCGPDLQAFMKGLEYQMSGNEAWSSITPRYHSV</sequence>
<proteinExistence type="inferred from homology"/>
<dbReference type="Proteomes" id="UP001224890">
    <property type="component" value="Unassembled WGS sequence"/>
</dbReference>
<keyword evidence="3 4" id="KW-0460">Magnesium</keyword>
<dbReference type="Gene3D" id="1.10.600.10">
    <property type="entry name" value="Farnesyl Diphosphate Synthase"/>
    <property type="match status" value="1"/>
</dbReference>
<comment type="cofactor">
    <cofactor evidence="1 4">
        <name>Mg(2+)</name>
        <dbReference type="ChEBI" id="CHEBI:18420"/>
    </cofactor>
</comment>
<evidence type="ECO:0000256" key="4">
    <source>
        <dbReference type="RuleBase" id="RU366034"/>
    </source>
</evidence>
<organism evidence="6 7">
    <name type="scientific">Colletotrichum godetiae</name>
    <dbReference type="NCBI Taxonomy" id="1209918"/>
    <lineage>
        <taxon>Eukaryota</taxon>
        <taxon>Fungi</taxon>
        <taxon>Dikarya</taxon>
        <taxon>Ascomycota</taxon>
        <taxon>Pezizomycotina</taxon>
        <taxon>Sordariomycetes</taxon>
        <taxon>Hypocreomycetidae</taxon>
        <taxon>Glomerellales</taxon>
        <taxon>Glomerellaceae</taxon>
        <taxon>Colletotrichum</taxon>
        <taxon>Colletotrichum acutatum species complex</taxon>
    </lineage>
</organism>
<evidence type="ECO:0000256" key="2">
    <source>
        <dbReference type="ARBA" id="ARBA00006333"/>
    </source>
</evidence>
<evidence type="ECO:0000313" key="6">
    <source>
        <dbReference type="EMBL" id="KAK1657954.1"/>
    </source>
</evidence>
<dbReference type="PANTHER" id="PTHR35201:SF4">
    <property type="entry name" value="BETA-PINACENE SYNTHASE-RELATED"/>
    <property type="match status" value="1"/>
</dbReference>
<dbReference type="PANTHER" id="PTHR35201">
    <property type="entry name" value="TERPENE SYNTHASE"/>
    <property type="match status" value="1"/>
</dbReference>
<dbReference type="EC" id="4.2.3.-" evidence="4"/>
<gene>
    <name evidence="6" type="ORF">BDP55DRAFT_622671</name>
</gene>
<reference evidence="6" key="1">
    <citation type="submission" date="2021-06" db="EMBL/GenBank/DDBJ databases">
        <title>Comparative genomics, transcriptomics and evolutionary studies reveal genomic signatures of adaptation to plant cell wall in hemibiotrophic fungi.</title>
        <authorList>
            <consortium name="DOE Joint Genome Institute"/>
            <person name="Baroncelli R."/>
            <person name="Diaz J.F."/>
            <person name="Benocci T."/>
            <person name="Peng M."/>
            <person name="Battaglia E."/>
            <person name="Haridas S."/>
            <person name="Andreopoulos W."/>
            <person name="Labutti K."/>
            <person name="Pangilinan J."/>
            <person name="Floch G.L."/>
            <person name="Makela M.R."/>
            <person name="Henrissat B."/>
            <person name="Grigoriev I.V."/>
            <person name="Crouch J.A."/>
            <person name="De Vries R.P."/>
            <person name="Sukno S.A."/>
            <person name="Thon M.R."/>
        </authorList>
    </citation>
    <scope>NUCLEOTIDE SEQUENCE</scope>
    <source>
        <strain evidence="6">CBS 193.32</strain>
    </source>
</reference>
<keyword evidence="4" id="KW-0479">Metal-binding</keyword>
<dbReference type="SUPFAM" id="SSF48576">
    <property type="entry name" value="Terpenoid synthases"/>
    <property type="match status" value="1"/>
</dbReference>
<accession>A0AAJ0A7H7</accession>
<comment type="caution">
    <text evidence="6">The sequence shown here is derived from an EMBL/GenBank/DDBJ whole genome shotgun (WGS) entry which is preliminary data.</text>
</comment>
<keyword evidence="4" id="KW-0456">Lyase</keyword>
<dbReference type="GO" id="GO:0046872">
    <property type="term" value="F:metal ion binding"/>
    <property type="evidence" value="ECO:0007669"/>
    <property type="project" value="UniProtKB-KW"/>
</dbReference>
<feature type="region of interest" description="Disordered" evidence="5">
    <location>
        <begin position="23"/>
        <end position="42"/>
    </location>
</feature>
<evidence type="ECO:0000313" key="7">
    <source>
        <dbReference type="Proteomes" id="UP001224890"/>
    </source>
</evidence>
<dbReference type="InterPro" id="IPR034686">
    <property type="entry name" value="Terpene_cyclase-like_2"/>
</dbReference>
<dbReference type="EMBL" id="JAHMHR010000081">
    <property type="protein sequence ID" value="KAK1657954.1"/>
    <property type="molecule type" value="Genomic_DNA"/>
</dbReference>
<protein>
    <recommendedName>
        <fullName evidence="4">Terpene synthase</fullName>
        <ecNumber evidence="4">4.2.3.-</ecNumber>
    </recommendedName>
</protein>
<dbReference type="GO" id="GO:0008299">
    <property type="term" value="P:isoprenoid biosynthetic process"/>
    <property type="evidence" value="ECO:0007669"/>
    <property type="project" value="UniProtKB-ARBA"/>
</dbReference>
<evidence type="ECO:0000256" key="5">
    <source>
        <dbReference type="SAM" id="MobiDB-lite"/>
    </source>
</evidence>
<dbReference type="GO" id="GO:0010333">
    <property type="term" value="F:terpene synthase activity"/>
    <property type="evidence" value="ECO:0007669"/>
    <property type="project" value="InterPro"/>
</dbReference>
<dbReference type="RefSeq" id="XP_060422718.1">
    <property type="nucleotide sequence ID" value="XM_060571374.1"/>
</dbReference>
<name>A0AAJ0A7H7_9PEZI</name>
<keyword evidence="7" id="KW-1185">Reference proteome</keyword>
<dbReference type="GeneID" id="85455900"/>
<dbReference type="AlphaFoldDB" id="A0AAJ0A7H7"/>
<evidence type="ECO:0000256" key="1">
    <source>
        <dbReference type="ARBA" id="ARBA00001946"/>
    </source>
</evidence>
<dbReference type="Pfam" id="PF19086">
    <property type="entry name" value="Terpene_syn_C_2"/>
    <property type="match status" value="1"/>
</dbReference>
<evidence type="ECO:0000256" key="3">
    <source>
        <dbReference type="ARBA" id="ARBA00022842"/>
    </source>
</evidence>
<dbReference type="InterPro" id="IPR008949">
    <property type="entry name" value="Isoprenoid_synthase_dom_sf"/>
</dbReference>